<keyword evidence="3" id="KW-1185">Reference proteome</keyword>
<evidence type="ECO:0000313" key="3">
    <source>
        <dbReference type="Proteomes" id="UP000199399"/>
    </source>
</evidence>
<dbReference type="EMBL" id="FNBP01000012">
    <property type="protein sequence ID" value="SDG83062.1"/>
    <property type="molecule type" value="Genomic_DNA"/>
</dbReference>
<sequence>MARLDHRHFSTNTASETKSASKKKQARSPAQVRWDNKFRFSIGNDMNMSLLLPLQVTDYLHLKHMSTWSRCANEDKKIIKKLPLFDYVDAHYIDLHPPLRTKKGRAPERRIAIVLDVDSNIRPSDMREIGMPMPKTFTANSANFGGRSPSDPEPSEDFSVNRPHLIYWLHTPIWMDDYEQANQYRLIARRLARLVGTISYVEAVNPITTKNPAKLRHYSSEQLYWDVVEGDNRTWTLAELDEAITEAENAPIHPAQITYTPPPKAKKTSFRSADGSKRATHAAPFDGKGSDQSYLERTIGASFDEEYAARGKNCNLFSNIRYLAYAFKAKASSEEHLYRYMLQQCAKYNETKFSDNLLPDHEIHETAKSISWWTWNVYSGSGSTKDRGACKRAGLINDSMEIDERQAIGGRYAAKQNADKKRQIVLDAVSELRAAGDKIVVSQLAKKLGVSRNTINKYLPDAAKKTAQEAAQKTSSDVTIEQLLGNVQNGVIRGNQPLEPEGSGATKPDLFPVGGPDIEGYGILSSIWSDCSEVILQRGHQEGLQIGSDRSEIPPESYRSGFSGRESNKIPDLGIYYPTRLPIMTAQTLGGARQIILGLGSRSMGRQSGTYFFHSSRVLS</sequence>
<proteinExistence type="predicted"/>
<dbReference type="Proteomes" id="UP000199399">
    <property type="component" value="Unassembled WGS sequence"/>
</dbReference>
<evidence type="ECO:0000256" key="1">
    <source>
        <dbReference type="SAM" id="MobiDB-lite"/>
    </source>
</evidence>
<dbReference type="Gene3D" id="1.10.340.50">
    <property type="match status" value="1"/>
</dbReference>
<name>A0A1G7XFR8_9RHOB</name>
<accession>A0A1G7XFR8</accession>
<protein>
    <submittedName>
        <fullName evidence="2">Primase C terminal 1 (PriCT-1)</fullName>
    </submittedName>
</protein>
<feature type="region of interest" description="Disordered" evidence="1">
    <location>
        <begin position="1"/>
        <end position="30"/>
    </location>
</feature>
<dbReference type="OrthoDB" id="7866993at2"/>
<organism evidence="2 3">
    <name type="scientific">Sulfitobacter delicatus</name>
    <dbReference type="NCBI Taxonomy" id="218672"/>
    <lineage>
        <taxon>Bacteria</taxon>
        <taxon>Pseudomonadati</taxon>
        <taxon>Pseudomonadota</taxon>
        <taxon>Alphaproteobacteria</taxon>
        <taxon>Rhodobacterales</taxon>
        <taxon>Roseobacteraceae</taxon>
        <taxon>Sulfitobacter</taxon>
    </lineage>
</organism>
<dbReference type="RefSeq" id="WP_093743856.1">
    <property type="nucleotide sequence ID" value="NZ_FNBP01000012.1"/>
</dbReference>
<dbReference type="AlphaFoldDB" id="A0A1G7XFR8"/>
<dbReference type="STRING" id="218672.SAMN04489759_11299"/>
<feature type="region of interest" description="Disordered" evidence="1">
    <location>
        <begin position="545"/>
        <end position="565"/>
    </location>
</feature>
<evidence type="ECO:0000313" key="2">
    <source>
        <dbReference type="EMBL" id="SDG83062.1"/>
    </source>
</evidence>
<reference evidence="3" key="1">
    <citation type="submission" date="2016-10" db="EMBL/GenBank/DDBJ databases">
        <authorList>
            <person name="Varghese N."/>
            <person name="Submissions S."/>
        </authorList>
    </citation>
    <scope>NUCLEOTIDE SEQUENCE [LARGE SCALE GENOMIC DNA]</scope>
    <source>
        <strain evidence="3">DSM 16477</strain>
    </source>
</reference>
<gene>
    <name evidence="2" type="ORF">SAMN04489759_11299</name>
</gene>
<feature type="region of interest" description="Disordered" evidence="1">
    <location>
        <begin position="254"/>
        <end position="289"/>
    </location>
</feature>